<dbReference type="EMBL" id="SSXK01000036">
    <property type="protein sequence ID" value="TII01470.1"/>
    <property type="molecule type" value="Genomic_DNA"/>
</dbReference>
<dbReference type="CDD" id="cd00093">
    <property type="entry name" value="HTH_XRE"/>
    <property type="match status" value="1"/>
</dbReference>
<proteinExistence type="predicted"/>
<gene>
    <name evidence="4" type="ORF">E8L09_09730</name>
</gene>
<sequence length="126" mass="14394">MNQLAQQIRVLRTANSLSQDELAEKLYISRQAVSKWENGEATPDIDKLVQLAEIFGVSLDYLVLGKEPEKEIVVEQRGKMNVWEYLNEESKRPLTRGDVVVLIFLAVMLLGGLFIQHYLVNSQSKF</sequence>
<dbReference type="RefSeq" id="WP_136670963.1">
    <property type="nucleotide sequence ID" value="NZ_JAGFUY010000036.1"/>
</dbReference>
<dbReference type="PANTHER" id="PTHR46558:SF4">
    <property type="entry name" value="DNA-BIDING PHAGE PROTEIN"/>
    <property type="match status" value="1"/>
</dbReference>
<keyword evidence="1" id="KW-0238">DNA-binding</keyword>
<dbReference type="AlphaFoldDB" id="A0A4T2GRX8"/>
<dbReference type="Gene3D" id="1.10.260.40">
    <property type="entry name" value="lambda repressor-like DNA-binding domains"/>
    <property type="match status" value="1"/>
</dbReference>
<dbReference type="Proteomes" id="UP000306426">
    <property type="component" value="Unassembled WGS sequence"/>
</dbReference>
<protein>
    <submittedName>
        <fullName evidence="4">Helix-turn-helix transcriptional regulator</fullName>
    </submittedName>
</protein>
<evidence type="ECO:0000256" key="2">
    <source>
        <dbReference type="SAM" id="Phobius"/>
    </source>
</evidence>
<dbReference type="SMART" id="SM00530">
    <property type="entry name" value="HTH_XRE"/>
    <property type="match status" value="1"/>
</dbReference>
<feature type="domain" description="HTH cro/C1-type" evidence="3">
    <location>
        <begin position="8"/>
        <end position="62"/>
    </location>
</feature>
<organism evidence="4 5">
    <name type="scientific">Streptococcus suis</name>
    <dbReference type="NCBI Taxonomy" id="1307"/>
    <lineage>
        <taxon>Bacteria</taxon>
        <taxon>Bacillati</taxon>
        <taxon>Bacillota</taxon>
        <taxon>Bacilli</taxon>
        <taxon>Lactobacillales</taxon>
        <taxon>Streptococcaceae</taxon>
        <taxon>Streptococcus</taxon>
    </lineage>
</organism>
<evidence type="ECO:0000256" key="1">
    <source>
        <dbReference type="ARBA" id="ARBA00023125"/>
    </source>
</evidence>
<evidence type="ECO:0000259" key="3">
    <source>
        <dbReference type="PROSITE" id="PS50943"/>
    </source>
</evidence>
<dbReference type="Pfam" id="PF01381">
    <property type="entry name" value="HTH_3"/>
    <property type="match status" value="1"/>
</dbReference>
<dbReference type="PROSITE" id="PS50943">
    <property type="entry name" value="HTH_CROC1"/>
    <property type="match status" value="1"/>
</dbReference>
<dbReference type="SUPFAM" id="SSF47413">
    <property type="entry name" value="lambda repressor-like DNA-binding domains"/>
    <property type="match status" value="1"/>
</dbReference>
<dbReference type="GO" id="GO:0003677">
    <property type="term" value="F:DNA binding"/>
    <property type="evidence" value="ECO:0007669"/>
    <property type="project" value="UniProtKB-KW"/>
</dbReference>
<keyword evidence="2" id="KW-1133">Transmembrane helix</keyword>
<evidence type="ECO:0000313" key="5">
    <source>
        <dbReference type="Proteomes" id="UP000306426"/>
    </source>
</evidence>
<keyword evidence="2" id="KW-0812">Transmembrane</keyword>
<dbReference type="PANTHER" id="PTHR46558">
    <property type="entry name" value="TRACRIPTIONAL REGULATORY PROTEIN-RELATED-RELATED"/>
    <property type="match status" value="1"/>
</dbReference>
<reference evidence="4 5" key="1">
    <citation type="submission" date="2019-04" db="EMBL/GenBank/DDBJ databases">
        <title>Genome analysis of Streptococcus suis strain WUSS286.</title>
        <authorList>
            <person name="Chen H."/>
            <person name="Gao X."/>
            <person name="Wu Z."/>
        </authorList>
    </citation>
    <scope>NUCLEOTIDE SEQUENCE [LARGE SCALE GENOMIC DNA]</scope>
    <source>
        <strain evidence="4 5">WUSS286</strain>
    </source>
</reference>
<dbReference type="InterPro" id="IPR010982">
    <property type="entry name" value="Lambda_DNA-bd_dom_sf"/>
</dbReference>
<comment type="caution">
    <text evidence="4">The sequence shown here is derived from an EMBL/GenBank/DDBJ whole genome shotgun (WGS) entry which is preliminary data.</text>
</comment>
<name>A0A4T2GRX8_STRSU</name>
<feature type="transmembrane region" description="Helical" evidence="2">
    <location>
        <begin position="99"/>
        <end position="120"/>
    </location>
</feature>
<accession>A0A4T2GRX8</accession>
<keyword evidence="2" id="KW-0472">Membrane</keyword>
<dbReference type="InterPro" id="IPR001387">
    <property type="entry name" value="Cro/C1-type_HTH"/>
</dbReference>
<evidence type="ECO:0000313" key="4">
    <source>
        <dbReference type="EMBL" id="TII01470.1"/>
    </source>
</evidence>